<dbReference type="Gene3D" id="2.40.50.180">
    <property type="entry name" value="CheA-289, Domain 4"/>
    <property type="match status" value="1"/>
</dbReference>
<dbReference type="GO" id="GO:0006935">
    <property type="term" value="P:chemotaxis"/>
    <property type="evidence" value="ECO:0007669"/>
    <property type="project" value="InterPro"/>
</dbReference>
<reference evidence="3" key="1">
    <citation type="journal article" date="2020" name="Appl. Environ. Microbiol.">
        <title>Diazotrophic Anaeromyxobacter Isolates from Soils.</title>
        <authorList>
            <person name="Masuda Y."/>
            <person name="Yamanaka H."/>
            <person name="Xu Z.X."/>
            <person name="Shiratori Y."/>
            <person name="Aono T."/>
            <person name="Amachi S."/>
            <person name="Senoo K."/>
            <person name="Itoh H."/>
        </authorList>
    </citation>
    <scope>NUCLEOTIDE SEQUENCE [LARGE SCALE GENOMIC DNA]</scope>
    <source>
        <strain evidence="3">R267</strain>
    </source>
</reference>
<dbReference type="RefSeq" id="WP_176063419.1">
    <property type="nucleotide sequence ID" value="NZ_BJTG01000002.1"/>
</dbReference>
<protein>
    <recommendedName>
        <fullName evidence="1">CheW-like domain-containing protein</fullName>
    </recommendedName>
</protein>
<dbReference type="SUPFAM" id="SSF50341">
    <property type="entry name" value="CheW-like"/>
    <property type="match status" value="1"/>
</dbReference>
<dbReference type="PANTHER" id="PTHR22617:SF23">
    <property type="entry name" value="CHEMOTAXIS PROTEIN CHEW"/>
    <property type="match status" value="1"/>
</dbReference>
<accession>A0A7I9VIE3</accession>
<comment type="caution">
    <text evidence="2">The sequence shown here is derived from an EMBL/GenBank/DDBJ whole genome shotgun (WGS) entry which is preliminary data.</text>
</comment>
<name>A0A7I9VIE3_9BACT</name>
<evidence type="ECO:0000313" key="2">
    <source>
        <dbReference type="EMBL" id="GEJ56182.1"/>
    </source>
</evidence>
<dbReference type="InterPro" id="IPR036061">
    <property type="entry name" value="CheW-like_dom_sf"/>
</dbReference>
<dbReference type="AlphaFoldDB" id="A0A7I9VIE3"/>
<evidence type="ECO:0000259" key="1">
    <source>
        <dbReference type="PROSITE" id="PS50851"/>
    </source>
</evidence>
<dbReference type="Gene3D" id="2.30.30.40">
    <property type="entry name" value="SH3 Domains"/>
    <property type="match status" value="1"/>
</dbReference>
<gene>
    <name evidence="2" type="ORF">AMYX_09230</name>
</gene>
<dbReference type="PROSITE" id="PS50851">
    <property type="entry name" value="CHEW"/>
    <property type="match status" value="1"/>
</dbReference>
<feature type="domain" description="CheW-like" evidence="1">
    <location>
        <begin position="79"/>
        <end position="218"/>
    </location>
</feature>
<organism evidence="2 3">
    <name type="scientific">Anaeromyxobacter diazotrophicus</name>
    <dbReference type="NCBI Taxonomy" id="2590199"/>
    <lineage>
        <taxon>Bacteria</taxon>
        <taxon>Pseudomonadati</taxon>
        <taxon>Myxococcota</taxon>
        <taxon>Myxococcia</taxon>
        <taxon>Myxococcales</taxon>
        <taxon>Cystobacterineae</taxon>
        <taxon>Anaeromyxobacteraceae</taxon>
        <taxon>Anaeromyxobacter</taxon>
    </lineage>
</organism>
<dbReference type="SMART" id="SM00260">
    <property type="entry name" value="CheW"/>
    <property type="match status" value="1"/>
</dbReference>
<dbReference type="GO" id="GO:0007165">
    <property type="term" value="P:signal transduction"/>
    <property type="evidence" value="ECO:0007669"/>
    <property type="project" value="InterPro"/>
</dbReference>
<sequence length="222" mass="23465">MDAELQPEDLERIEDALRAELASAGAAAPAFRPELALARAAAADPLDEFFWREDERAPALPRLTALAAAPASPAIEESREEWLTFSLGAEEYALEVGQVREILKAPAITEVPRSPAHVLGIIMVRGEVVTVFDPRRRLGLPPVAPGRLSRVLVCAVAGEPCGLLVDGVSQVVRLAASAIERRPGVGASASGAVLALGRDRGRLFIQLDLDAVLRDGAAGEEA</sequence>
<dbReference type="InterPro" id="IPR002545">
    <property type="entry name" value="CheW-lke_dom"/>
</dbReference>
<dbReference type="InterPro" id="IPR039315">
    <property type="entry name" value="CheW"/>
</dbReference>
<proteinExistence type="predicted"/>
<evidence type="ECO:0000313" key="3">
    <source>
        <dbReference type="Proteomes" id="UP000503640"/>
    </source>
</evidence>
<dbReference type="EMBL" id="BJTG01000002">
    <property type="protein sequence ID" value="GEJ56182.1"/>
    <property type="molecule type" value="Genomic_DNA"/>
</dbReference>
<keyword evidence="3" id="KW-1185">Reference proteome</keyword>
<dbReference type="Proteomes" id="UP000503640">
    <property type="component" value="Unassembled WGS sequence"/>
</dbReference>
<dbReference type="PANTHER" id="PTHR22617">
    <property type="entry name" value="CHEMOTAXIS SENSOR HISTIDINE KINASE-RELATED"/>
    <property type="match status" value="1"/>
</dbReference>
<dbReference type="GO" id="GO:0005829">
    <property type="term" value="C:cytosol"/>
    <property type="evidence" value="ECO:0007669"/>
    <property type="project" value="TreeGrafter"/>
</dbReference>
<dbReference type="Pfam" id="PF01584">
    <property type="entry name" value="CheW"/>
    <property type="match status" value="1"/>
</dbReference>